<dbReference type="EMBL" id="JABSNP010000020">
    <property type="protein sequence ID" value="NRT20786.1"/>
    <property type="molecule type" value="Genomic_DNA"/>
</dbReference>
<keyword evidence="2" id="KW-0378">Hydrolase</keyword>
<accession>A0ABX2FUU4</accession>
<proteinExistence type="predicted"/>
<dbReference type="InterPro" id="IPR008538">
    <property type="entry name" value="Uma2"/>
</dbReference>
<dbReference type="PANTHER" id="PTHR34107">
    <property type="entry name" value="SLL0198 PROTEIN-RELATED"/>
    <property type="match status" value="1"/>
</dbReference>
<reference evidence="2 3" key="1">
    <citation type="submission" date="2020-05" db="EMBL/GenBank/DDBJ databases">
        <title>Genomic Encyclopedia of Type Strains, Phase IV (KMG-V): Genome sequencing to study the core and pangenomes of soil and plant-associated prokaryotes.</title>
        <authorList>
            <person name="Whitman W."/>
        </authorList>
    </citation>
    <scope>NUCLEOTIDE SEQUENCE [LARGE SCALE GENOMIC DNA]</scope>
    <source>
        <strain evidence="2 3">9A</strain>
    </source>
</reference>
<organism evidence="2 3">
    <name type="scientific">Hymenobacter caeli</name>
    <dbReference type="NCBI Taxonomy" id="2735894"/>
    <lineage>
        <taxon>Bacteria</taxon>
        <taxon>Pseudomonadati</taxon>
        <taxon>Bacteroidota</taxon>
        <taxon>Cytophagia</taxon>
        <taxon>Cytophagales</taxon>
        <taxon>Hymenobacteraceae</taxon>
        <taxon>Hymenobacter</taxon>
    </lineage>
</organism>
<evidence type="ECO:0000259" key="1">
    <source>
        <dbReference type="Pfam" id="PF05685"/>
    </source>
</evidence>
<keyword evidence="2" id="KW-0540">Nuclease</keyword>
<dbReference type="PANTHER" id="PTHR34107:SF7">
    <property type="entry name" value="SLR2092 PROTEIN"/>
    <property type="match status" value="1"/>
</dbReference>
<dbReference type="RefSeq" id="WP_217425825.1">
    <property type="nucleotide sequence ID" value="NZ_JABSNP010000020.1"/>
</dbReference>
<dbReference type="GO" id="GO:0004519">
    <property type="term" value="F:endonuclease activity"/>
    <property type="evidence" value="ECO:0007669"/>
    <property type="project" value="UniProtKB-KW"/>
</dbReference>
<evidence type="ECO:0000313" key="3">
    <source>
        <dbReference type="Proteomes" id="UP000779507"/>
    </source>
</evidence>
<keyword evidence="2" id="KW-0255">Endonuclease</keyword>
<name>A0ABX2FUU4_9BACT</name>
<comment type="caution">
    <text evidence="2">The sequence shown here is derived from an EMBL/GenBank/DDBJ whole genome shotgun (WGS) entry which is preliminary data.</text>
</comment>
<dbReference type="CDD" id="cd06260">
    <property type="entry name" value="DUF820-like"/>
    <property type="match status" value="1"/>
</dbReference>
<evidence type="ECO:0000313" key="2">
    <source>
        <dbReference type="EMBL" id="NRT20786.1"/>
    </source>
</evidence>
<sequence>MRLAEIPTDLFTLRGDVLTGMSEADFFRFCQANPNLQIERTAAQEIIIMPPAYPDSSESTSEINGQLWLWNRQARSGHTYESSAGFRLPNKAVRAPDVAWLSTARRATALAANTETGFFPTCPEFVVEVKSPSDTLRDLQAKMEEYLANGALLGFLLDTEAATAYVYRPGQPVETLSGFDRELSGEPVLPGFRLDLRPLRKS</sequence>
<gene>
    <name evidence="2" type="ORF">HNP98_003630</name>
</gene>
<dbReference type="Pfam" id="PF05685">
    <property type="entry name" value="Uma2"/>
    <property type="match status" value="1"/>
</dbReference>
<protein>
    <submittedName>
        <fullName evidence="2">Uma2 family endonuclease</fullName>
    </submittedName>
</protein>
<keyword evidence="3" id="KW-1185">Reference proteome</keyword>
<dbReference type="Proteomes" id="UP000779507">
    <property type="component" value="Unassembled WGS sequence"/>
</dbReference>
<feature type="domain" description="Putative restriction endonuclease" evidence="1">
    <location>
        <begin position="25"/>
        <end position="196"/>
    </location>
</feature>